<organism evidence="1">
    <name type="scientific">candidate division CPR1 bacterium ADurb.Bin160</name>
    <dbReference type="NCBI Taxonomy" id="1852826"/>
    <lineage>
        <taxon>Bacteria</taxon>
        <taxon>candidate division CPR1</taxon>
    </lineage>
</organism>
<reference evidence="1" key="1">
    <citation type="submission" date="2017-02" db="EMBL/GenBank/DDBJ databases">
        <title>Delving into the versatile metabolic prowess of the omnipresent phylum Bacteroidetes.</title>
        <authorList>
            <person name="Nobu M.K."/>
            <person name="Mei R."/>
            <person name="Narihiro T."/>
            <person name="Kuroda K."/>
            <person name="Liu W.-T."/>
        </authorList>
    </citation>
    <scope>NUCLEOTIDE SEQUENCE</scope>
    <source>
        <strain evidence="1">ADurb.Bin160</strain>
    </source>
</reference>
<protein>
    <submittedName>
        <fullName evidence="1">Uncharacterized protein</fullName>
    </submittedName>
</protein>
<accession>A0A1V5ZNE9</accession>
<name>A0A1V5ZNE9_9BACT</name>
<dbReference type="Proteomes" id="UP000485621">
    <property type="component" value="Unassembled WGS sequence"/>
</dbReference>
<comment type="caution">
    <text evidence="1">The sequence shown here is derived from an EMBL/GenBank/DDBJ whole genome shotgun (WGS) entry which is preliminary data.</text>
</comment>
<evidence type="ECO:0000313" key="1">
    <source>
        <dbReference type="EMBL" id="OQB41572.1"/>
    </source>
</evidence>
<proteinExistence type="predicted"/>
<dbReference type="EMBL" id="MWDB01000014">
    <property type="protein sequence ID" value="OQB41572.1"/>
    <property type="molecule type" value="Genomic_DNA"/>
</dbReference>
<gene>
    <name evidence="1" type="ORF">BWY04_00752</name>
</gene>
<dbReference type="AlphaFoldDB" id="A0A1V5ZNE9"/>
<sequence>MTYSNSPTDLKEVVAREYNNIVFPITLAKFFLNKKKILKFHNDEKIKIFEKDNAGCNECEKTLIANGKKCRNHTSIDRVLAAEDVLYDVVSGFFFSRNEIFKFDEEKKIWTIIYCPHTKLIIEPLNNKKVRKITMIKTDLEKTISSNKKDPEKPLSIKNIIKFNSNELSQQSLLCWFNYELSLVLKPEREYMNFILITNH</sequence>